<dbReference type="GO" id="GO:0005506">
    <property type="term" value="F:iron ion binding"/>
    <property type="evidence" value="ECO:0007669"/>
    <property type="project" value="InterPro"/>
</dbReference>
<dbReference type="PROSITE" id="PS51007">
    <property type="entry name" value="CYTC"/>
    <property type="match status" value="1"/>
</dbReference>
<dbReference type="RefSeq" id="WP_006366394.1">
    <property type="nucleotide sequence ID" value="NZ_AASE01000009.1"/>
</dbReference>
<organism evidence="9 10">
    <name type="scientific">Chlorobium ferrooxidans DSM 13031</name>
    <dbReference type="NCBI Taxonomy" id="377431"/>
    <lineage>
        <taxon>Bacteria</taxon>
        <taxon>Pseudomonadati</taxon>
        <taxon>Chlorobiota</taxon>
        <taxon>Chlorobiia</taxon>
        <taxon>Chlorobiales</taxon>
        <taxon>Chlorobiaceae</taxon>
        <taxon>Chlorobium/Pelodictyon group</taxon>
        <taxon>Chlorobium</taxon>
    </lineage>
</organism>
<comment type="caution">
    <text evidence="9">The sequence shown here is derived from an EMBL/GenBank/DDBJ whole genome shotgun (WGS) entry which is preliminary data.</text>
</comment>
<dbReference type="PANTHER" id="PTHR40942:SF4">
    <property type="entry name" value="CYTOCHROME C5"/>
    <property type="match status" value="1"/>
</dbReference>
<dbReference type="AlphaFoldDB" id="Q0YRR8"/>
<feature type="chain" id="PRO_5004179274" evidence="7">
    <location>
        <begin position="25"/>
        <end position="123"/>
    </location>
</feature>
<protein>
    <submittedName>
        <fullName evidence="9">Cytochrome c, class I</fullName>
    </submittedName>
</protein>
<proteinExistence type="predicted"/>
<reference evidence="9 10" key="1">
    <citation type="submission" date="2006-07" db="EMBL/GenBank/DDBJ databases">
        <title>Annotation of the draft genome assembly of Chlorobium ferroxidans DSM 13031.</title>
        <authorList>
            <consortium name="US DOE Joint Genome Institute (JGI-ORNL)"/>
            <person name="Larimer F."/>
            <person name="Land M."/>
            <person name="Hauser L."/>
        </authorList>
    </citation>
    <scope>NUCLEOTIDE SEQUENCE [LARGE SCALE GENOMIC DNA]</scope>
    <source>
        <strain evidence="9 10">DSM 13031</strain>
    </source>
</reference>
<evidence type="ECO:0000313" key="9">
    <source>
        <dbReference type="EMBL" id="EAT58992.1"/>
    </source>
</evidence>
<keyword evidence="3 6" id="KW-0479">Metal-binding</keyword>
<accession>Q0YRR8</accession>
<evidence type="ECO:0000256" key="6">
    <source>
        <dbReference type="PROSITE-ProRule" id="PRU00433"/>
    </source>
</evidence>
<reference evidence="9 10" key="2">
    <citation type="submission" date="2006-07" db="EMBL/GenBank/DDBJ databases">
        <title>Sequencing of the draft genome and assembly of Chlorobium ferroxidans DSM 13031.</title>
        <authorList>
            <consortium name="US DOE Joint Genome Institute (JGI-PGF)"/>
            <person name="Copeland A."/>
            <person name="Lucas S."/>
            <person name="Lapidus A."/>
            <person name="Barry K."/>
            <person name="Glavina del Rio T."/>
            <person name="Dalin E."/>
            <person name="Tice H."/>
            <person name="Bruce D."/>
            <person name="Pitluck S."/>
            <person name="Richardson P."/>
        </authorList>
    </citation>
    <scope>NUCLEOTIDE SEQUENCE [LARGE SCALE GENOMIC DNA]</scope>
    <source>
        <strain evidence="9 10">DSM 13031</strain>
    </source>
</reference>
<dbReference type="PRINTS" id="PR00607">
    <property type="entry name" value="CYTCHROMECIE"/>
</dbReference>
<name>Q0YRR8_9CHLB</name>
<keyword evidence="7" id="KW-0732">Signal</keyword>
<evidence type="ECO:0000256" key="5">
    <source>
        <dbReference type="ARBA" id="ARBA00023004"/>
    </source>
</evidence>
<dbReference type="EMBL" id="AASE01000009">
    <property type="protein sequence ID" value="EAT58992.1"/>
    <property type="molecule type" value="Genomic_DNA"/>
</dbReference>
<keyword evidence="10" id="KW-1185">Reference proteome</keyword>
<dbReference type="Gene3D" id="1.10.760.10">
    <property type="entry name" value="Cytochrome c-like domain"/>
    <property type="match status" value="1"/>
</dbReference>
<feature type="domain" description="Cytochrome c" evidence="8">
    <location>
        <begin position="36"/>
        <end position="116"/>
    </location>
</feature>
<evidence type="ECO:0000256" key="3">
    <source>
        <dbReference type="ARBA" id="ARBA00022723"/>
    </source>
</evidence>
<evidence type="ECO:0000259" key="8">
    <source>
        <dbReference type="PROSITE" id="PS51007"/>
    </source>
</evidence>
<dbReference type="Proteomes" id="UP000004162">
    <property type="component" value="Unassembled WGS sequence"/>
</dbReference>
<dbReference type="InterPro" id="IPR036909">
    <property type="entry name" value="Cyt_c-like_dom_sf"/>
</dbReference>
<dbReference type="InterPro" id="IPR009056">
    <property type="entry name" value="Cyt_c-like_dom"/>
</dbReference>
<evidence type="ECO:0000256" key="7">
    <source>
        <dbReference type="SAM" id="SignalP"/>
    </source>
</evidence>
<keyword evidence="5 6" id="KW-0408">Iron</keyword>
<dbReference type="GO" id="GO:0009055">
    <property type="term" value="F:electron transfer activity"/>
    <property type="evidence" value="ECO:0007669"/>
    <property type="project" value="InterPro"/>
</dbReference>
<dbReference type="SUPFAM" id="SSF46626">
    <property type="entry name" value="Cytochrome c"/>
    <property type="match status" value="1"/>
</dbReference>
<keyword evidence="4" id="KW-0249">Electron transport</keyword>
<dbReference type="InterPro" id="IPR002323">
    <property type="entry name" value="Cyt_CIE"/>
</dbReference>
<dbReference type="Pfam" id="PF13442">
    <property type="entry name" value="Cytochrome_CBB3"/>
    <property type="match status" value="1"/>
</dbReference>
<evidence type="ECO:0000313" key="10">
    <source>
        <dbReference type="Proteomes" id="UP000004162"/>
    </source>
</evidence>
<dbReference type="PANTHER" id="PTHR40942">
    <property type="match status" value="1"/>
</dbReference>
<feature type="signal peptide" evidence="7">
    <location>
        <begin position="1"/>
        <end position="24"/>
    </location>
</feature>
<dbReference type="GO" id="GO:0020037">
    <property type="term" value="F:heme binding"/>
    <property type="evidence" value="ECO:0007669"/>
    <property type="project" value="InterPro"/>
</dbReference>
<evidence type="ECO:0000256" key="4">
    <source>
        <dbReference type="ARBA" id="ARBA00022982"/>
    </source>
</evidence>
<dbReference type="OrthoDB" id="9814708at2"/>
<evidence type="ECO:0000256" key="1">
    <source>
        <dbReference type="ARBA" id="ARBA00022448"/>
    </source>
</evidence>
<evidence type="ECO:0000256" key="2">
    <source>
        <dbReference type="ARBA" id="ARBA00022617"/>
    </source>
</evidence>
<sequence length="123" mass="13346">MMKRVIRAVALLFACIGFARQAEAQEMTLAMLSSKYNLPQGQETYNRACGVCHDNGVMNAPKVCNVADWQPRMAQGMQALINHAIDGINTMPAKGGMESLTLAQCSDAVAYMMSLCDITVAKK</sequence>
<keyword evidence="1" id="KW-0813">Transport</keyword>
<gene>
    <name evidence="9" type="ORF">CferDRAFT_0966</name>
</gene>
<keyword evidence="2 6" id="KW-0349">Heme</keyword>